<dbReference type="RefSeq" id="WP_248835157.1">
    <property type="nucleotide sequence ID" value="NZ_JAJEQE010000015.1"/>
</dbReference>
<evidence type="ECO:0000313" key="1">
    <source>
        <dbReference type="EMBL" id="MCC2148869.1"/>
    </source>
</evidence>
<dbReference type="InterPro" id="IPR050275">
    <property type="entry name" value="PGM_Phosphatase"/>
</dbReference>
<evidence type="ECO:0000313" key="2">
    <source>
        <dbReference type="Proteomes" id="UP001299235"/>
    </source>
</evidence>
<dbReference type="CDD" id="cd07067">
    <property type="entry name" value="HP_PGM_like"/>
    <property type="match status" value="1"/>
</dbReference>
<protein>
    <submittedName>
        <fullName evidence="1">Histidine phosphatase family protein</fullName>
    </submittedName>
</protein>
<comment type="caution">
    <text evidence="1">The sequence shown here is derived from an EMBL/GenBank/DDBJ whole genome shotgun (WGS) entry which is preliminary data.</text>
</comment>
<reference evidence="1 2" key="1">
    <citation type="submission" date="2021-10" db="EMBL/GenBank/DDBJ databases">
        <title>Anaerobic single-cell dispensing facilitates the cultivation of human gut bacteria.</title>
        <authorList>
            <person name="Afrizal A."/>
        </authorList>
    </citation>
    <scope>NUCLEOTIDE SEQUENCE [LARGE SCALE GENOMIC DNA]</scope>
    <source>
        <strain evidence="1 2">CLA-AA-H246</strain>
    </source>
</reference>
<dbReference type="InterPro" id="IPR013078">
    <property type="entry name" value="His_Pase_superF_clade-1"/>
</dbReference>
<accession>A0ABS8EV78</accession>
<dbReference type="EMBL" id="JAJEQE010000015">
    <property type="protein sequence ID" value="MCC2148869.1"/>
    <property type="molecule type" value="Genomic_DNA"/>
</dbReference>
<dbReference type="SMART" id="SM00855">
    <property type="entry name" value="PGAM"/>
    <property type="match status" value="1"/>
</dbReference>
<name>A0ABS8EV78_9FIRM</name>
<dbReference type="Pfam" id="PF00300">
    <property type="entry name" value="His_Phos_1"/>
    <property type="match status" value="1"/>
</dbReference>
<gene>
    <name evidence="1" type="ORF">LKD42_06330</name>
</gene>
<dbReference type="PANTHER" id="PTHR48100">
    <property type="entry name" value="BROAD-SPECIFICITY PHOSPHATASE YOR283W-RELATED"/>
    <property type="match status" value="1"/>
</dbReference>
<dbReference type="Proteomes" id="UP001299235">
    <property type="component" value="Unassembled WGS sequence"/>
</dbReference>
<keyword evidence="2" id="KW-1185">Reference proteome</keyword>
<dbReference type="Gene3D" id="3.40.50.1240">
    <property type="entry name" value="Phosphoglycerate mutase-like"/>
    <property type="match status" value="1"/>
</dbReference>
<sequence>MMQHPGGWQRCTEEPGIAMHGVHHCEQWTANKKRERYNMDIYLIRHGKTKGNLEGRYIGTTDEPLCEEGKQSLMQMADAKKYPAVEALFVSPMLRCRESAKILFPKQSISVVSDLRECDFGRYENKNFQELSGDADYQRWLDSNGTLPFPAGEEQSHFRKRCVEAFKTIVAELLEQKKYSAAIVVHGGTIMSILEALAEEKKAFYDWQVGNAMGYHLYISDETWKKRQRLTVLEKIT</sequence>
<dbReference type="SUPFAM" id="SSF53254">
    <property type="entry name" value="Phosphoglycerate mutase-like"/>
    <property type="match status" value="1"/>
</dbReference>
<proteinExistence type="predicted"/>
<dbReference type="InterPro" id="IPR029033">
    <property type="entry name" value="His_PPase_superfam"/>
</dbReference>
<organism evidence="1 2">
    <name type="scientific">Hominisplanchenecus faecis</name>
    <dbReference type="NCBI Taxonomy" id="2885351"/>
    <lineage>
        <taxon>Bacteria</taxon>
        <taxon>Bacillati</taxon>
        <taxon>Bacillota</taxon>
        <taxon>Clostridia</taxon>
        <taxon>Lachnospirales</taxon>
        <taxon>Lachnospiraceae</taxon>
        <taxon>Hominisplanchenecus</taxon>
    </lineage>
</organism>